<name>A0A291B7Z9_9GAMM</name>
<dbReference type="KEGG" id="elux:BTN50_0612"/>
<dbReference type="EMBL" id="CP020660">
    <property type="protein sequence ID" value="ATF09134.1"/>
    <property type="molecule type" value="Genomic_DNA"/>
</dbReference>
<dbReference type="Proteomes" id="UP000218160">
    <property type="component" value="Chromosome 1"/>
</dbReference>
<protein>
    <submittedName>
        <fullName evidence="1">Uncharacterized protein</fullName>
    </submittedName>
</protein>
<dbReference type="AlphaFoldDB" id="A0A291B7Z9"/>
<proteinExistence type="predicted"/>
<accession>A0A291B7Z9</accession>
<reference evidence="2" key="1">
    <citation type="submission" date="2017-04" db="EMBL/GenBank/DDBJ databases">
        <title>Genome evolution of the luminous symbionts of deep sea anglerfish.</title>
        <authorList>
            <person name="Hendry T.A."/>
        </authorList>
    </citation>
    <scope>NUCLEOTIDE SEQUENCE [LARGE SCALE GENOMIC DNA]</scope>
</reference>
<sequence length="232" mass="26539">MREFDVLKKSNRYFICRKNSGYCHIIIDSNSHNLPLGKSMLNVEEISDRDIHFTKGSVFRLTLPFEEQNNIDICTLATGRKNNFIYRRCLQLGGKWEPILNEWVFSTSVKKNVDAIQGIIDSEKKYIEATFEETISLTNEILTLFGYPLIKTVTASGKVILHNGIKLMSGDLAWSSSGEINKSIILVGSKLRLFIPSLMLDSEYFHEDYLCVVNIKKKCKPKKSTVPTWSNF</sequence>
<evidence type="ECO:0000313" key="1">
    <source>
        <dbReference type="EMBL" id="ATF09134.1"/>
    </source>
</evidence>
<evidence type="ECO:0000313" key="2">
    <source>
        <dbReference type="Proteomes" id="UP000218160"/>
    </source>
</evidence>
<gene>
    <name evidence="1" type="ORF">BTN50_0612</name>
</gene>
<keyword evidence="2" id="KW-1185">Reference proteome</keyword>
<organism evidence="1 2">
    <name type="scientific">Candidatus Enterovibrio altilux</name>
    <dbReference type="NCBI Taxonomy" id="1927128"/>
    <lineage>
        <taxon>Bacteria</taxon>
        <taxon>Pseudomonadati</taxon>
        <taxon>Pseudomonadota</taxon>
        <taxon>Gammaproteobacteria</taxon>
        <taxon>Vibrionales</taxon>
        <taxon>Vibrionaceae</taxon>
        <taxon>Enterovibrio</taxon>
    </lineage>
</organism>